<feature type="region of interest" description="Disordered" evidence="5">
    <location>
        <begin position="38"/>
        <end position="60"/>
    </location>
</feature>
<dbReference type="PANTHER" id="PTHR20922">
    <property type="entry name" value="DNL-TYPE ZINC FINGER PROTEIN"/>
    <property type="match status" value="1"/>
</dbReference>
<evidence type="ECO:0000313" key="7">
    <source>
        <dbReference type="EMBL" id="KAG2434951.1"/>
    </source>
</evidence>
<evidence type="ECO:0000256" key="3">
    <source>
        <dbReference type="ARBA" id="ARBA00022833"/>
    </source>
</evidence>
<evidence type="ECO:0000259" key="6">
    <source>
        <dbReference type="PROSITE" id="PS51501"/>
    </source>
</evidence>
<reference evidence="7" key="1">
    <citation type="journal article" date="2020" name="bioRxiv">
        <title>Comparative genomics of Chlamydomonas.</title>
        <authorList>
            <person name="Craig R.J."/>
            <person name="Hasan A.R."/>
            <person name="Ness R.W."/>
            <person name="Keightley P.D."/>
        </authorList>
    </citation>
    <scope>NUCLEOTIDE SEQUENCE</scope>
    <source>
        <strain evidence="7">CCAP 11/173</strain>
    </source>
</reference>
<organism evidence="7 8">
    <name type="scientific">Chlamydomonas schloesseri</name>
    <dbReference type="NCBI Taxonomy" id="2026947"/>
    <lineage>
        <taxon>Eukaryota</taxon>
        <taxon>Viridiplantae</taxon>
        <taxon>Chlorophyta</taxon>
        <taxon>core chlorophytes</taxon>
        <taxon>Chlorophyceae</taxon>
        <taxon>CS clade</taxon>
        <taxon>Chlamydomonadales</taxon>
        <taxon>Chlamydomonadaceae</taxon>
        <taxon>Chlamydomonas</taxon>
    </lineage>
</organism>
<dbReference type="PANTHER" id="PTHR20922:SF13">
    <property type="entry name" value="DNL-TYPE ZINC FINGER PROTEIN"/>
    <property type="match status" value="1"/>
</dbReference>
<dbReference type="AlphaFoldDB" id="A0A835W3W0"/>
<dbReference type="OrthoDB" id="512667at2759"/>
<evidence type="ECO:0000256" key="1">
    <source>
        <dbReference type="ARBA" id="ARBA00022723"/>
    </source>
</evidence>
<sequence length="229" mass="23517">MRTSTSGFRTFASGACTVNSITISRGYCSSFSGSNGSNSDSADGEEGSAGHRHGGLEPGATPLAAIQPRMVMVFTCTKCDTRSTKAFSKQSYQQGVVLVRCPGCKGLHLVADHLGWFGEEPFVLHEHVAQLGGNVVRIAANDPSSGEVVAAASAAVAPAAGAQEAAQQQATAAAGAGEDPGLAARTAAAVAAAESSEGGLFELSDESQVRTALAEARELKEQHHHRQQH</sequence>
<dbReference type="GO" id="GO:0005739">
    <property type="term" value="C:mitochondrion"/>
    <property type="evidence" value="ECO:0007669"/>
    <property type="project" value="TreeGrafter"/>
</dbReference>
<dbReference type="Pfam" id="PF05180">
    <property type="entry name" value="zf-DNL"/>
    <property type="match status" value="1"/>
</dbReference>
<dbReference type="PROSITE" id="PS51501">
    <property type="entry name" value="ZF_DNL"/>
    <property type="match status" value="1"/>
</dbReference>
<keyword evidence="1" id="KW-0479">Metal-binding</keyword>
<evidence type="ECO:0000313" key="8">
    <source>
        <dbReference type="Proteomes" id="UP000613740"/>
    </source>
</evidence>
<accession>A0A835W3W0</accession>
<protein>
    <recommendedName>
        <fullName evidence="6">DNL-type domain-containing protein</fullName>
    </recommendedName>
</protein>
<dbReference type="GO" id="GO:0051087">
    <property type="term" value="F:protein-folding chaperone binding"/>
    <property type="evidence" value="ECO:0007669"/>
    <property type="project" value="TreeGrafter"/>
</dbReference>
<proteinExistence type="predicted"/>
<dbReference type="GO" id="GO:0030150">
    <property type="term" value="P:protein import into mitochondrial matrix"/>
    <property type="evidence" value="ECO:0007669"/>
    <property type="project" value="TreeGrafter"/>
</dbReference>
<keyword evidence="2 4" id="KW-0863">Zinc-finger</keyword>
<dbReference type="InterPro" id="IPR024158">
    <property type="entry name" value="Mt_import_TIM15"/>
</dbReference>
<name>A0A835W3W0_9CHLO</name>
<evidence type="ECO:0000256" key="2">
    <source>
        <dbReference type="ARBA" id="ARBA00022771"/>
    </source>
</evidence>
<dbReference type="EMBL" id="JAEHOD010000055">
    <property type="protein sequence ID" value="KAG2434951.1"/>
    <property type="molecule type" value="Genomic_DNA"/>
</dbReference>
<gene>
    <name evidence="7" type="ORF">HYH02_012147</name>
</gene>
<dbReference type="InterPro" id="IPR007853">
    <property type="entry name" value="Znf_DNL-typ"/>
</dbReference>
<keyword evidence="8" id="KW-1185">Reference proteome</keyword>
<evidence type="ECO:0000256" key="4">
    <source>
        <dbReference type="PROSITE-ProRule" id="PRU00834"/>
    </source>
</evidence>
<dbReference type="GO" id="GO:0008270">
    <property type="term" value="F:zinc ion binding"/>
    <property type="evidence" value="ECO:0007669"/>
    <property type="project" value="UniProtKB-KW"/>
</dbReference>
<keyword evidence="3" id="KW-0862">Zinc</keyword>
<dbReference type="GO" id="GO:0050821">
    <property type="term" value="P:protein stabilization"/>
    <property type="evidence" value="ECO:0007669"/>
    <property type="project" value="TreeGrafter"/>
</dbReference>
<evidence type="ECO:0000256" key="5">
    <source>
        <dbReference type="SAM" id="MobiDB-lite"/>
    </source>
</evidence>
<comment type="caution">
    <text evidence="7">The sequence shown here is derived from an EMBL/GenBank/DDBJ whole genome shotgun (WGS) entry which is preliminary data.</text>
</comment>
<dbReference type="Proteomes" id="UP000613740">
    <property type="component" value="Unassembled WGS sequence"/>
</dbReference>
<dbReference type="GO" id="GO:0006457">
    <property type="term" value="P:protein folding"/>
    <property type="evidence" value="ECO:0007669"/>
    <property type="project" value="TreeGrafter"/>
</dbReference>
<feature type="domain" description="DNL-type" evidence="6">
    <location>
        <begin position="65"/>
        <end position="174"/>
    </location>
</feature>